<sequence>MAFNVIIFLQVGVFVVILFNINLHSASARSKGSSAQQSSHDSIKAEFCDTNCAKSTDGTWSLCSGGCFCVHVGNDTEGRCMKVGWGLWTTTRQKGDKKK</sequence>
<keyword evidence="1" id="KW-0472">Membrane</keyword>
<keyword evidence="1" id="KW-1133">Transmembrane helix</keyword>
<protein>
    <submittedName>
        <fullName evidence="2">Putative secreted protein</fullName>
    </submittedName>
</protein>
<dbReference type="AlphaFoldDB" id="A0A090XBG1"/>
<feature type="transmembrane region" description="Helical" evidence="1">
    <location>
        <begin position="6"/>
        <end position="23"/>
    </location>
</feature>
<evidence type="ECO:0000313" key="2">
    <source>
        <dbReference type="EMBL" id="JAC92430.1"/>
    </source>
</evidence>
<name>A0A090XBG1_IXORI</name>
<dbReference type="EMBL" id="GBIH01002280">
    <property type="protein sequence ID" value="JAC92430.1"/>
    <property type="molecule type" value="mRNA"/>
</dbReference>
<evidence type="ECO:0000256" key="1">
    <source>
        <dbReference type="SAM" id="Phobius"/>
    </source>
</evidence>
<accession>A0A090XBG1</accession>
<organism evidence="2">
    <name type="scientific">Ixodes ricinus</name>
    <name type="common">Common tick</name>
    <name type="synonym">Acarus ricinus</name>
    <dbReference type="NCBI Taxonomy" id="34613"/>
    <lineage>
        <taxon>Eukaryota</taxon>
        <taxon>Metazoa</taxon>
        <taxon>Ecdysozoa</taxon>
        <taxon>Arthropoda</taxon>
        <taxon>Chelicerata</taxon>
        <taxon>Arachnida</taxon>
        <taxon>Acari</taxon>
        <taxon>Parasitiformes</taxon>
        <taxon>Ixodida</taxon>
        <taxon>Ixodoidea</taxon>
        <taxon>Ixodidae</taxon>
        <taxon>Ixodinae</taxon>
        <taxon>Ixodes</taxon>
    </lineage>
</organism>
<proteinExistence type="evidence at transcript level"/>
<keyword evidence="1" id="KW-0812">Transmembrane</keyword>
<reference evidence="2" key="1">
    <citation type="journal article" date="2015" name="PLoS Negl. Trop. Dis.">
        <title>Deep Sequencing Analysis of the Ixodes ricinus Haemocytome.</title>
        <authorList>
            <person name="Kotsyfakis M."/>
            <person name="Kopacek P."/>
            <person name="Franta Z."/>
            <person name="Pedra J.H."/>
            <person name="Ribeiro J.M."/>
        </authorList>
    </citation>
    <scope>NUCLEOTIDE SEQUENCE</scope>
</reference>